<gene>
    <name evidence="20" type="ORF">CEN92_141</name>
</gene>
<evidence type="ECO:0000256" key="3">
    <source>
        <dbReference type="ARBA" id="ARBA00022475"/>
    </source>
</evidence>
<keyword evidence="18" id="KW-0479">Metal-binding</keyword>
<evidence type="ECO:0000313" key="21">
    <source>
        <dbReference type="Proteomes" id="UP000318296"/>
    </source>
</evidence>
<keyword evidence="7 17" id="KW-0547">Nucleotide-binding</keyword>
<feature type="binding site" evidence="18">
    <location>
        <position position="72"/>
    </location>
    <ligand>
        <name>a divalent metal cation</name>
        <dbReference type="ChEBI" id="CHEBI:60240"/>
    </ligand>
</feature>
<accession>A0A554LGV1</accession>
<keyword evidence="8 20" id="KW-0418">Kinase</keyword>
<keyword evidence="6 19" id="KW-0812">Transmembrane</keyword>
<evidence type="ECO:0000256" key="16">
    <source>
        <dbReference type="PIRSR" id="PIRSR600829-2"/>
    </source>
</evidence>
<evidence type="ECO:0000256" key="13">
    <source>
        <dbReference type="ARBA" id="ARBA00023209"/>
    </source>
</evidence>
<dbReference type="Pfam" id="PF01219">
    <property type="entry name" value="DAGK_prokar"/>
    <property type="match status" value="1"/>
</dbReference>
<comment type="subcellular location">
    <subcellularLocation>
        <location evidence="1">Cell membrane</location>
        <topology evidence="1">Multi-pass membrane protein</topology>
    </subcellularLocation>
</comment>
<evidence type="ECO:0000256" key="11">
    <source>
        <dbReference type="ARBA" id="ARBA00023098"/>
    </source>
</evidence>
<comment type="cofactor">
    <cofactor evidence="18">
        <name>Mg(2+)</name>
        <dbReference type="ChEBI" id="CHEBI:18420"/>
    </cofactor>
    <text evidence="18">Mn(2+), Zn(2+), Cd(2+) and Co(2+) support activity to lesser extents.</text>
</comment>
<feature type="binding site" evidence="17">
    <location>
        <begin position="90"/>
        <end position="91"/>
    </location>
    <ligand>
        <name>ATP</name>
        <dbReference type="ChEBI" id="CHEBI:30616"/>
    </ligand>
</feature>
<evidence type="ECO:0000313" key="20">
    <source>
        <dbReference type="EMBL" id="TSC92098.1"/>
    </source>
</evidence>
<keyword evidence="12 19" id="KW-0472">Membrane</keyword>
<dbReference type="AlphaFoldDB" id="A0A554LGV1"/>
<dbReference type="InterPro" id="IPR033717">
    <property type="entry name" value="UDPK"/>
</dbReference>
<keyword evidence="3" id="KW-1003">Cell membrane</keyword>
<protein>
    <submittedName>
        <fullName evidence="20">Diacylglycerol kinase</fullName>
    </submittedName>
</protein>
<feature type="transmembrane region" description="Helical" evidence="19">
    <location>
        <begin position="92"/>
        <end position="113"/>
    </location>
</feature>
<dbReference type="PANTHER" id="PTHR34299">
    <property type="entry name" value="DIACYLGLYCEROL KINASE"/>
    <property type="match status" value="1"/>
</dbReference>
<evidence type="ECO:0000256" key="15">
    <source>
        <dbReference type="PIRSR" id="PIRSR600829-1"/>
    </source>
</evidence>
<evidence type="ECO:0000256" key="18">
    <source>
        <dbReference type="PIRSR" id="PIRSR600829-4"/>
    </source>
</evidence>
<keyword evidence="10 19" id="KW-1133">Transmembrane helix</keyword>
<evidence type="ECO:0000256" key="12">
    <source>
        <dbReference type="ARBA" id="ARBA00023136"/>
    </source>
</evidence>
<dbReference type="InterPro" id="IPR000829">
    <property type="entry name" value="DAGK"/>
</dbReference>
<evidence type="ECO:0000256" key="14">
    <source>
        <dbReference type="ARBA" id="ARBA00023264"/>
    </source>
</evidence>
<reference evidence="20 21" key="1">
    <citation type="submission" date="2017-07" db="EMBL/GenBank/DDBJ databases">
        <title>Mechanisms for carbon and nitrogen cycling indicate functional differentiation within the Candidate Phyla Radiation.</title>
        <authorList>
            <person name="Danczak R.E."/>
            <person name="Johnston M.D."/>
            <person name="Kenah C."/>
            <person name="Slattery M."/>
            <person name="Wrighton K.C."/>
            <person name="Wilkins M.J."/>
        </authorList>
    </citation>
    <scope>NUCLEOTIDE SEQUENCE [LARGE SCALE GENOMIC DNA]</scope>
    <source>
        <strain evidence="20">Licking1014_96</strain>
    </source>
</reference>
<dbReference type="Proteomes" id="UP000318296">
    <property type="component" value="Unassembled WGS sequence"/>
</dbReference>
<keyword evidence="5" id="KW-0808">Transferase</keyword>
<dbReference type="GO" id="GO:0046872">
    <property type="term" value="F:metal ion binding"/>
    <property type="evidence" value="ECO:0007669"/>
    <property type="project" value="UniProtKB-KW"/>
</dbReference>
<keyword evidence="9 17" id="KW-0067">ATP-binding</keyword>
<keyword evidence="14" id="KW-1208">Phospholipid metabolism</keyword>
<evidence type="ECO:0000256" key="19">
    <source>
        <dbReference type="SAM" id="Phobius"/>
    </source>
</evidence>
<feature type="binding site" evidence="17">
    <location>
        <position position="72"/>
    </location>
    <ligand>
        <name>ATP</name>
        <dbReference type="ChEBI" id="CHEBI:30616"/>
    </ligand>
</feature>
<evidence type="ECO:0000256" key="8">
    <source>
        <dbReference type="ARBA" id="ARBA00022777"/>
    </source>
</evidence>
<dbReference type="GO" id="GO:0016301">
    <property type="term" value="F:kinase activity"/>
    <property type="evidence" value="ECO:0007669"/>
    <property type="project" value="UniProtKB-KW"/>
</dbReference>
<feature type="binding site" evidence="17">
    <location>
        <position position="24"/>
    </location>
    <ligand>
        <name>ATP</name>
        <dbReference type="ChEBI" id="CHEBI:30616"/>
    </ligand>
</feature>
<feature type="binding site" evidence="16">
    <location>
        <position position="65"/>
    </location>
    <ligand>
        <name>substrate</name>
    </ligand>
</feature>
<proteinExistence type="inferred from homology"/>
<dbReference type="GO" id="GO:0008654">
    <property type="term" value="P:phospholipid biosynthetic process"/>
    <property type="evidence" value="ECO:0007669"/>
    <property type="project" value="UniProtKB-KW"/>
</dbReference>
<evidence type="ECO:0000256" key="9">
    <source>
        <dbReference type="ARBA" id="ARBA00022840"/>
    </source>
</evidence>
<feature type="transmembrane region" description="Helical" evidence="19">
    <location>
        <begin position="29"/>
        <end position="46"/>
    </location>
</feature>
<evidence type="ECO:0000256" key="4">
    <source>
        <dbReference type="ARBA" id="ARBA00022516"/>
    </source>
</evidence>
<name>A0A554LGV1_9BACT</name>
<evidence type="ECO:0000256" key="10">
    <source>
        <dbReference type="ARBA" id="ARBA00022989"/>
    </source>
</evidence>
<keyword evidence="4" id="KW-0444">Lipid biosynthesis</keyword>
<organism evidence="20 21">
    <name type="scientific">Candidatus Berkelbacteria bacterium Licking1014_96</name>
    <dbReference type="NCBI Taxonomy" id="2017149"/>
    <lineage>
        <taxon>Bacteria</taxon>
        <taxon>Candidatus Berkelbacteria</taxon>
    </lineage>
</organism>
<feature type="active site" description="Proton acceptor" evidence="15">
    <location>
        <position position="65"/>
    </location>
</feature>
<evidence type="ECO:0000256" key="5">
    <source>
        <dbReference type="ARBA" id="ARBA00022679"/>
    </source>
</evidence>
<dbReference type="GO" id="GO:0005524">
    <property type="term" value="F:ATP binding"/>
    <property type="evidence" value="ECO:0007669"/>
    <property type="project" value="UniProtKB-KW"/>
</dbReference>
<evidence type="ECO:0000256" key="1">
    <source>
        <dbReference type="ARBA" id="ARBA00004651"/>
    </source>
</evidence>
<feature type="binding site" evidence="18">
    <location>
        <position position="24"/>
    </location>
    <ligand>
        <name>a divalent metal cation</name>
        <dbReference type="ChEBI" id="CHEBI:60240"/>
    </ligand>
</feature>
<comment type="similarity">
    <text evidence="2">Belongs to the bacterial diacylglycerol kinase family.</text>
</comment>
<dbReference type="PANTHER" id="PTHR34299:SF1">
    <property type="entry name" value="DIACYLGLYCEROL KINASE"/>
    <property type="match status" value="1"/>
</dbReference>
<sequence length="117" mass="13140">MDFKRLAKSFRFATHGTITAIKAEQNIKIYLFFALLNLVLGLVSHLNFIEWAIIVITISVTMSVEIINIALEELLDVISPEYNGRTKIIKDVAAGSALITALASIIIFALIYFPHWF</sequence>
<keyword evidence="13" id="KW-0594">Phospholipid biosynthesis</keyword>
<evidence type="ECO:0000256" key="2">
    <source>
        <dbReference type="ARBA" id="ARBA00005967"/>
    </source>
</evidence>
<dbReference type="Gene3D" id="1.10.287.3610">
    <property type="match status" value="1"/>
</dbReference>
<dbReference type="GO" id="GO:0005886">
    <property type="term" value="C:plasma membrane"/>
    <property type="evidence" value="ECO:0007669"/>
    <property type="project" value="UniProtKB-SubCell"/>
</dbReference>
<comment type="caution">
    <text evidence="20">The sequence shown here is derived from an EMBL/GenBank/DDBJ whole genome shotgun (WGS) entry which is preliminary data.</text>
</comment>
<feature type="transmembrane region" description="Helical" evidence="19">
    <location>
        <begin position="52"/>
        <end position="71"/>
    </location>
</feature>
<dbReference type="InterPro" id="IPR036945">
    <property type="entry name" value="DAGK_sf"/>
</dbReference>
<evidence type="ECO:0000256" key="6">
    <source>
        <dbReference type="ARBA" id="ARBA00022692"/>
    </source>
</evidence>
<feature type="binding site" evidence="17">
    <location>
        <position position="5"/>
    </location>
    <ligand>
        <name>ATP</name>
        <dbReference type="ChEBI" id="CHEBI:30616"/>
    </ligand>
</feature>
<dbReference type="CDD" id="cd14265">
    <property type="entry name" value="UDPK_IM_like"/>
    <property type="match status" value="1"/>
</dbReference>
<evidence type="ECO:0000256" key="7">
    <source>
        <dbReference type="ARBA" id="ARBA00022741"/>
    </source>
</evidence>
<keyword evidence="11" id="KW-0443">Lipid metabolism</keyword>
<dbReference type="EMBL" id="VMGH01000018">
    <property type="protein sequence ID" value="TSC92098.1"/>
    <property type="molecule type" value="Genomic_DNA"/>
</dbReference>
<feature type="binding site" evidence="16">
    <location>
        <position position="5"/>
    </location>
    <ligand>
        <name>substrate</name>
    </ligand>
</feature>
<keyword evidence="18" id="KW-0460">Magnesium</keyword>
<evidence type="ECO:0000256" key="17">
    <source>
        <dbReference type="PIRSR" id="PIRSR600829-3"/>
    </source>
</evidence>